<dbReference type="Proteomes" id="UP000654482">
    <property type="component" value="Unassembled WGS sequence"/>
</dbReference>
<keyword evidence="1" id="KW-1133">Transmembrane helix</keyword>
<dbReference type="Pfam" id="PF20530">
    <property type="entry name" value="DUF6745"/>
    <property type="match status" value="1"/>
</dbReference>
<protein>
    <recommendedName>
        <fullName evidence="2">DUF6745 domain-containing protein</fullName>
    </recommendedName>
</protein>
<name>A0A8J7DYC6_9CYAN</name>
<evidence type="ECO:0000313" key="3">
    <source>
        <dbReference type="EMBL" id="MBE9117507.1"/>
    </source>
</evidence>
<dbReference type="EMBL" id="JADEWZ010000026">
    <property type="protein sequence ID" value="MBE9117507.1"/>
    <property type="molecule type" value="Genomic_DNA"/>
</dbReference>
<evidence type="ECO:0000313" key="4">
    <source>
        <dbReference type="Proteomes" id="UP000654482"/>
    </source>
</evidence>
<feature type="transmembrane region" description="Helical" evidence="1">
    <location>
        <begin position="100"/>
        <end position="123"/>
    </location>
</feature>
<reference evidence="3" key="1">
    <citation type="submission" date="2020-10" db="EMBL/GenBank/DDBJ databases">
        <authorList>
            <person name="Castelo-Branco R."/>
            <person name="Eusebio N."/>
            <person name="Adriana R."/>
            <person name="Vieira A."/>
            <person name="Brugerolle De Fraissinette N."/>
            <person name="Rezende De Castro R."/>
            <person name="Schneider M.P."/>
            <person name="Vasconcelos V."/>
            <person name="Leao P.N."/>
        </authorList>
    </citation>
    <scope>NUCLEOTIDE SEQUENCE</scope>
    <source>
        <strain evidence="3">LEGE 07157</strain>
    </source>
</reference>
<gene>
    <name evidence="3" type="ORF">IQ249_16530</name>
</gene>
<feature type="domain" description="DUF6745" evidence="2">
    <location>
        <begin position="289"/>
        <end position="461"/>
    </location>
</feature>
<dbReference type="RefSeq" id="WP_194030597.1">
    <property type="nucleotide sequence ID" value="NZ_JADEWZ010000026.1"/>
</dbReference>
<keyword evidence="1" id="KW-0472">Membrane</keyword>
<keyword evidence="1" id="KW-0812">Transmembrane</keyword>
<accession>A0A8J7DYC6</accession>
<evidence type="ECO:0000259" key="2">
    <source>
        <dbReference type="Pfam" id="PF20530"/>
    </source>
</evidence>
<comment type="caution">
    <text evidence="3">The sequence shown here is derived from an EMBL/GenBank/DDBJ whole genome shotgun (WGS) entry which is preliminary data.</text>
</comment>
<organism evidence="3 4">
    <name type="scientific">Lusitaniella coriacea LEGE 07157</name>
    <dbReference type="NCBI Taxonomy" id="945747"/>
    <lineage>
        <taxon>Bacteria</taxon>
        <taxon>Bacillati</taxon>
        <taxon>Cyanobacteriota</taxon>
        <taxon>Cyanophyceae</taxon>
        <taxon>Spirulinales</taxon>
        <taxon>Lusitaniellaceae</taxon>
        <taxon>Lusitaniella</taxon>
    </lineage>
</organism>
<dbReference type="InterPro" id="IPR046633">
    <property type="entry name" value="DUF6745"/>
</dbReference>
<dbReference type="AlphaFoldDB" id="A0A8J7DYC6"/>
<proteinExistence type="predicted"/>
<keyword evidence="4" id="KW-1185">Reference proteome</keyword>
<sequence>MKKFSLLTPEQEELISQYQEKWQDIQLSTEPIDRQRAENAVKEAYSAMRKKIPEIVFCDSPHAAMKLKAQSSKASQPKKAIAQPTNSEHIRFSSPTFLRFWAIFFGLIWSVVISVIMLLVISIGRKVTQARDSLSRLQKSLSQSTAKQWKKKFESLTPKNLNTQEIVEQSVQGFSAVFPDLQERLGEQEPEDLKDSFTTTATNVEQQLSWLPAKKTLFRWWFGNVFISTTLAKIQGTNHHPVDAQIQMRLLAEMPKLFQQNPAVFMPQSAAIASIGLDFSTSVLNFSIDEKKWQALQSLVRECGWIFSFRRQLVICDRARKINLDDENRLHAEGEPAIQFADGFSIYAHHGVTLPEKYGQLHPEQWEAKWLLEERNAELRRVLIQGIGYARLCQDLDAIELDSWEEYTLLKIENDVDVEPIHLLKMTCPSTAYIHAARVPPNVQSAREAIRWVNWDTDPEAFSQQT</sequence>
<evidence type="ECO:0000256" key="1">
    <source>
        <dbReference type="SAM" id="Phobius"/>
    </source>
</evidence>